<evidence type="ECO:0000256" key="1">
    <source>
        <dbReference type="ARBA" id="ARBA00004651"/>
    </source>
</evidence>
<evidence type="ECO:0008006" key="9">
    <source>
        <dbReference type="Google" id="ProtNLM"/>
    </source>
</evidence>
<reference evidence="7 8" key="1">
    <citation type="submission" date="2019-10" db="EMBL/GenBank/DDBJ databases">
        <title>Dictyobacter vulcani sp. nov., within the class Ktedonobacteria, isolated from soil of volcanic Mt. Zao.</title>
        <authorList>
            <person name="Zheng Y."/>
            <person name="Wang C.M."/>
            <person name="Sakai Y."/>
            <person name="Abe K."/>
            <person name="Yokota A."/>
            <person name="Yabe S."/>
        </authorList>
    </citation>
    <scope>NUCLEOTIDE SEQUENCE [LARGE SCALE GENOMIC DNA]</scope>
    <source>
        <strain evidence="7 8">W12</strain>
    </source>
</reference>
<dbReference type="AlphaFoldDB" id="A0A5J4KMH1"/>
<dbReference type="GO" id="GO:0005886">
    <property type="term" value="C:plasma membrane"/>
    <property type="evidence" value="ECO:0007669"/>
    <property type="project" value="UniProtKB-SubCell"/>
</dbReference>
<feature type="transmembrane region" description="Helical" evidence="6">
    <location>
        <begin position="231"/>
        <end position="249"/>
    </location>
</feature>
<dbReference type="Pfam" id="PF03706">
    <property type="entry name" value="LPG_synthase_TM"/>
    <property type="match status" value="1"/>
</dbReference>
<accession>A0A5J4KMH1</accession>
<evidence type="ECO:0000256" key="4">
    <source>
        <dbReference type="ARBA" id="ARBA00022989"/>
    </source>
</evidence>
<evidence type="ECO:0000256" key="2">
    <source>
        <dbReference type="ARBA" id="ARBA00022475"/>
    </source>
</evidence>
<sequence length="321" mass="35365">MLRLFCSISLVIVLLKSISWPELLQQLPHLDSGVLLIGIALGFYGIIISSYQWQCLLAAEHIHIDLRRLINLYQVGIAFNHFLPTGMGGDVVKAYYIGKEGKNTVGSASAVVMTRISGFFAMMLVSLPTMLLWPALLTSQIGMSYALVCLALIGALTLIFLAVKYIPHWLQPVWMQKRMVQSLLAIGTTLRHSIARPRTMCNATIFGVLYHIGYALNFYLYGRLLNVHVPFAFYLVAIPFVSLVAFVPFSINGFGLREGAFVLIFASVHVAMPTAMLLVLLMDVQVLLFGIIGGIIYLCSCGKKKEVSTPLSIHTSSHLSG</sequence>
<dbReference type="PANTHER" id="PTHR40277">
    <property type="entry name" value="BLL5419 PROTEIN"/>
    <property type="match status" value="1"/>
</dbReference>
<keyword evidence="5 6" id="KW-0472">Membrane</keyword>
<dbReference type="PANTHER" id="PTHR40277:SF1">
    <property type="entry name" value="BLL5419 PROTEIN"/>
    <property type="match status" value="1"/>
</dbReference>
<evidence type="ECO:0000256" key="5">
    <source>
        <dbReference type="ARBA" id="ARBA00023136"/>
    </source>
</evidence>
<keyword evidence="8" id="KW-1185">Reference proteome</keyword>
<comment type="subcellular location">
    <subcellularLocation>
        <location evidence="1">Cell membrane</location>
        <topology evidence="1">Multi-pass membrane protein</topology>
    </subcellularLocation>
</comment>
<name>A0A5J4KMH1_9CHLR</name>
<feature type="transmembrane region" description="Helical" evidence="6">
    <location>
        <begin position="116"/>
        <end position="136"/>
    </location>
</feature>
<proteinExistence type="predicted"/>
<keyword evidence="3 6" id="KW-0812">Transmembrane</keyword>
<keyword evidence="4 6" id="KW-1133">Transmembrane helix</keyword>
<organism evidence="7 8">
    <name type="scientific">Dictyobacter vulcani</name>
    <dbReference type="NCBI Taxonomy" id="2607529"/>
    <lineage>
        <taxon>Bacteria</taxon>
        <taxon>Bacillati</taxon>
        <taxon>Chloroflexota</taxon>
        <taxon>Ktedonobacteria</taxon>
        <taxon>Ktedonobacterales</taxon>
        <taxon>Dictyobacteraceae</taxon>
        <taxon>Dictyobacter</taxon>
    </lineage>
</organism>
<dbReference type="EMBL" id="BKZW01000001">
    <property type="protein sequence ID" value="GER88352.1"/>
    <property type="molecule type" value="Genomic_DNA"/>
</dbReference>
<evidence type="ECO:0000313" key="7">
    <source>
        <dbReference type="EMBL" id="GER88352.1"/>
    </source>
</evidence>
<feature type="transmembrane region" description="Helical" evidence="6">
    <location>
        <begin position="200"/>
        <end position="219"/>
    </location>
</feature>
<gene>
    <name evidence="7" type="ORF">KDW_25140</name>
</gene>
<comment type="caution">
    <text evidence="7">The sequence shown here is derived from an EMBL/GenBank/DDBJ whole genome shotgun (WGS) entry which is preliminary data.</text>
</comment>
<evidence type="ECO:0000256" key="6">
    <source>
        <dbReference type="SAM" id="Phobius"/>
    </source>
</evidence>
<evidence type="ECO:0000256" key="3">
    <source>
        <dbReference type="ARBA" id="ARBA00022692"/>
    </source>
</evidence>
<feature type="transmembrane region" description="Helical" evidence="6">
    <location>
        <begin position="142"/>
        <end position="166"/>
    </location>
</feature>
<keyword evidence="2" id="KW-1003">Cell membrane</keyword>
<dbReference type="Proteomes" id="UP000326912">
    <property type="component" value="Unassembled WGS sequence"/>
</dbReference>
<evidence type="ECO:0000313" key="8">
    <source>
        <dbReference type="Proteomes" id="UP000326912"/>
    </source>
</evidence>
<feature type="transmembrane region" description="Helical" evidence="6">
    <location>
        <begin position="286"/>
        <end position="302"/>
    </location>
</feature>
<dbReference type="InterPro" id="IPR022791">
    <property type="entry name" value="L-PG_synthase/AglD"/>
</dbReference>
<protein>
    <recommendedName>
        <fullName evidence="9">Dolichol-P-glucose synthetase</fullName>
    </recommendedName>
</protein>
<feature type="transmembrane region" description="Helical" evidence="6">
    <location>
        <begin position="261"/>
        <end position="280"/>
    </location>
</feature>
<feature type="transmembrane region" description="Helical" evidence="6">
    <location>
        <begin position="35"/>
        <end position="59"/>
    </location>
</feature>